<dbReference type="EMBL" id="MNCJ02000331">
    <property type="protein sequence ID" value="KAF5758210.1"/>
    <property type="molecule type" value="Genomic_DNA"/>
</dbReference>
<accession>A0A9K3DNC9</accession>
<dbReference type="AlphaFoldDB" id="A0A9K3DNC9"/>
<reference evidence="2" key="1">
    <citation type="journal article" date="2017" name="Nature">
        <title>The sunflower genome provides insights into oil metabolism, flowering and Asterid evolution.</title>
        <authorList>
            <person name="Badouin H."/>
            <person name="Gouzy J."/>
            <person name="Grassa C.J."/>
            <person name="Murat F."/>
            <person name="Staton S.E."/>
            <person name="Cottret L."/>
            <person name="Lelandais-Briere C."/>
            <person name="Owens G.L."/>
            <person name="Carrere S."/>
            <person name="Mayjonade B."/>
            <person name="Legrand L."/>
            <person name="Gill N."/>
            <person name="Kane N.C."/>
            <person name="Bowers J.E."/>
            <person name="Hubner S."/>
            <person name="Bellec A."/>
            <person name="Berard A."/>
            <person name="Berges H."/>
            <person name="Blanchet N."/>
            <person name="Boniface M.C."/>
            <person name="Brunel D."/>
            <person name="Catrice O."/>
            <person name="Chaidir N."/>
            <person name="Claudel C."/>
            <person name="Donnadieu C."/>
            <person name="Faraut T."/>
            <person name="Fievet G."/>
            <person name="Helmstetter N."/>
            <person name="King M."/>
            <person name="Knapp S.J."/>
            <person name="Lai Z."/>
            <person name="Le Paslier M.C."/>
            <person name="Lippi Y."/>
            <person name="Lorenzon L."/>
            <person name="Mandel J.R."/>
            <person name="Marage G."/>
            <person name="Marchand G."/>
            <person name="Marquand E."/>
            <person name="Bret-Mestries E."/>
            <person name="Morien E."/>
            <person name="Nambeesan S."/>
            <person name="Nguyen T."/>
            <person name="Pegot-Espagnet P."/>
            <person name="Pouilly N."/>
            <person name="Raftis F."/>
            <person name="Sallet E."/>
            <person name="Schiex T."/>
            <person name="Thomas J."/>
            <person name="Vandecasteele C."/>
            <person name="Vares D."/>
            <person name="Vear F."/>
            <person name="Vautrin S."/>
            <person name="Crespi M."/>
            <person name="Mangin B."/>
            <person name="Burke J.M."/>
            <person name="Salse J."/>
            <person name="Munos S."/>
            <person name="Vincourt P."/>
            <person name="Rieseberg L.H."/>
            <person name="Langlade N.B."/>
        </authorList>
    </citation>
    <scope>NUCLEOTIDE SEQUENCE</scope>
    <source>
        <tissue evidence="2">Leaves</tissue>
    </source>
</reference>
<dbReference type="Proteomes" id="UP000215914">
    <property type="component" value="Unassembled WGS sequence"/>
</dbReference>
<dbReference type="Gramene" id="mRNA:HanXRQr2_Chr16g0726671">
    <property type="protein sequence ID" value="CDS:HanXRQr2_Chr16g0726671.1"/>
    <property type="gene ID" value="HanXRQr2_Chr16g0726671"/>
</dbReference>
<organism evidence="2 3">
    <name type="scientific">Helianthus annuus</name>
    <name type="common">Common sunflower</name>
    <dbReference type="NCBI Taxonomy" id="4232"/>
    <lineage>
        <taxon>Eukaryota</taxon>
        <taxon>Viridiplantae</taxon>
        <taxon>Streptophyta</taxon>
        <taxon>Embryophyta</taxon>
        <taxon>Tracheophyta</taxon>
        <taxon>Spermatophyta</taxon>
        <taxon>Magnoliopsida</taxon>
        <taxon>eudicotyledons</taxon>
        <taxon>Gunneridae</taxon>
        <taxon>Pentapetalae</taxon>
        <taxon>asterids</taxon>
        <taxon>campanulids</taxon>
        <taxon>Asterales</taxon>
        <taxon>Asteraceae</taxon>
        <taxon>Asteroideae</taxon>
        <taxon>Heliantheae alliance</taxon>
        <taxon>Heliantheae</taxon>
        <taxon>Helianthus</taxon>
    </lineage>
</organism>
<gene>
    <name evidence="2" type="ORF">HanXRQr2_Chr16g0726671</name>
</gene>
<name>A0A9K3DNC9_HELAN</name>
<protein>
    <submittedName>
        <fullName evidence="2">Uncharacterized protein</fullName>
    </submittedName>
</protein>
<sequence>MFSSFFHFLTFKTFKWMMNVSNGLISVTFSVPYFSSWRIQTHDVIIVFIFTRRNIVVSRFFHIFVVIFLIRSG</sequence>
<reference evidence="2" key="2">
    <citation type="submission" date="2020-06" db="EMBL/GenBank/DDBJ databases">
        <title>Helianthus annuus Genome sequencing and assembly Release 2.</title>
        <authorList>
            <person name="Gouzy J."/>
            <person name="Langlade N."/>
            <person name="Munos S."/>
        </authorList>
    </citation>
    <scope>NUCLEOTIDE SEQUENCE</scope>
    <source>
        <tissue evidence="2">Leaves</tissue>
    </source>
</reference>
<evidence type="ECO:0000313" key="3">
    <source>
        <dbReference type="Proteomes" id="UP000215914"/>
    </source>
</evidence>
<keyword evidence="1" id="KW-0812">Transmembrane</keyword>
<proteinExistence type="predicted"/>
<feature type="transmembrane region" description="Helical" evidence="1">
    <location>
        <begin position="20"/>
        <end position="39"/>
    </location>
</feature>
<keyword evidence="1" id="KW-1133">Transmembrane helix</keyword>
<keyword evidence="1" id="KW-0472">Membrane</keyword>
<evidence type="ECO:0000256" key="1">
    <source>
        <dbReference type="SAM" id="Phobius"/>
    </source>
</evidence>
<feature type="transmembrane region" description="Helical" evidence="1">
    <location>
        <begin position="45"/>
        <end position="70"/>
    </location>
</feature>
<comment type="caution">
    <text evidence="2">The sequence shown here is derived from an EMBL/GenBank/DDBJ whole genome shotgun (WGS) entry which is preliminary data.</text>
</comment>
<keyword evidence="3" id="KW-1185">Reference proteome</keyword>
<evidence type="ECO:0000313" key="2">
    <source>
        <dbReference type="EMBL" id="KAF5758210.1"/>
    </source>
</evidence>